<keyword evidence="4 11" id="KW-0285">Flavoprotein</keyword>
<evidence type="ECO:0000256" key="10">
    <source>
        <dbReference type="ARBA" id="ARBA00048540"/>
    </source>
</evidence>
<name>A0ABU5IGM2_9BURK</name>
<dbReference type="InterPro" id="IPR003374">
    <property type="entry name" value="ApbE-like_sf"/>
</dbReference>
<dbReference type="PROSITE" id="PS51318">
    <property type="entry name" value="TAT"/>
    <property type="match status" value="1"/>
</dbReference>
<protein>
    <recommendedName>
        <fullName evidence="3 11">FAD:protein FMN transferase</fullName>
        <ecNumber evidence="2 11">2.7.1.180</ecNumber>
    </recommendedName>
    <alternativeName>
        <fullName evidence="9 11">Flavin transferase</fullName>
    </alternativeName>
</protein>
<dbReference type="RefSeq" id="WP_322466402.1">
    <property type="nucleotide sequence ID" value="NZ_JAXOJX010000028.1"/>
</dbReference>
<gene>
    <name evidence="12" type="ORF">SM757_17030</name>
</gene>
<dbReference type="Gene3D" id="3.10.520.10">
    <property type="entry name" value="ApbE-like domains"/>
    <property type="match status" value="1"/>
</dbReference>
<dbReference type="InterPro" id="IPR006311">
    <property type="entry name" value="TAT_signal"/>
</dbReference>
<comment type="caution">
    <text evidence="12">The sequence shown here is derived from an EMBL/GenBank/DDBJ whole genome shotgun (WGS) entry which is preliminary data.</text>
</comment>
<evidence type="ECO:0000256" key="1">
    <source>
        <dbReference type="ARBA" id="ARBA00001946"/>
    </source>
</evidence>
<keyword evidence="7 11" id="KW-0274">FAD</keyword>
<dbReference type="EMBL" id="JAXOJX010000028">
    <property type="protein sequence ID" value="MDZ5458281.1"/>
    <property type="molecule type" value="Genomic_DNA"/>
</dbReference>
<evidence type="ECO:0000256" key="2">
    <source>
        <dbReference type="ARBA" id="ARBA00011955"/>
    </source>
</evidence>
<dbReference type="GO" id="GO:0016740">
    <property type="term" value="F:transferase activity"/>
    <property type="evidence" value="ECO:0007669"/>
    <property type="project" value="UniProtKB-KW"/>
</dbReference>
<organism evidence="12 13">
    <name type="scientific">Azohydromonas lata</name>
    <dbReference type="NCBI Taxonomy" id="45677"/>
    <lineage>
        <taxon>Bacteria</taxon>
        <taxon>Pseudomonadati</taxon>
        <taxon>Pseudomonadota</taxon>
        <taxon>Betaproteobacteria</taxon>
        <taxon>Burkholderiales</taxon>
        <taxon>Sphaerotilaceae</taxon>
        <taxon>Azohydromonas</taxon>
    </lineage>
</organism>
<dbReference type="Proteomes" id="UP001293718">
    <property type="component" value="Unassembled WGS sequence"/>
</dbReference>
<evidence type="ECO:0000256" key="6">
    <source>
        <dbReference type="ARBA" id="ARBA00022723"/>
    </source>
</evidence>
<dbReference type="Pfam" id="PF02424">
    <property type="entry name" value="ApbE"/>
    <property type="match status" value="1"/>
</dbReference>
<evidence type="ECO:0000313" key="12">
    <source>
        <dbReference type="EMBL" id="MDZ5458281.1"/>
    </source>
</evidence>
<keyword evidence="6 11" id="KW-0479">Metal-binding</keyword>
<evidence type="ECO:0000256" key="4">
    <source>
        <dbReference type="ARBA" id="ARBA00022630"/>
    </source>
</evidence>
<reference evidence="12 13" key="1">
    <citation type="submission" date="2023-11" db="EMBL/GenBank/DDBJ databases">
        <title>Draft genome of Azohydromonas lata strain H1 (DSM1123), a polyhydroxyalkanoate producer.</title>
        <authorList>
            <person name="Traversa D."/>
            <person name="D'Addabbo P."/>
            <person name="Pazzani C."/>
            <person name="Manzari C."/>
            <person name="Chiara M."/>
            <person name="Scrascia M."/>
        </authorList>
    </citation>
    <scope>NUCLEOTIDE SEQUENCE [LARGE SCALE GENOMIC DNA]</scope>
    <source>
        <strain evidence="12 13">H1</strain>
    </source>
</reference>
<evidence type="ECO:0000256" key="11">
    <source>
        <dbReference type="PIRNR" id="PIRNR006268"/>
    </source>
</evidence>
<keyword evidence="13" id="KW-1185">Reference proteome</keyword>
<proteinExistence type="inferred from homology"/>
<comment type="cofactor">
    <cofactor evidence="1">
        <name>Mg(2+)</name>
        <dbReference type="ChEBI" id="CHEBI:18420"/>
    </cofactor>
</comment>
<keyword evidence="5 11" id="KW-0808">Transferase</keyword>
<evidence type="ECO:0000313" key="13">
    <source>
        <dbReference type="Proteomes" id="UP001293718"/>
    </source>
</evidence>
<comment type="similarity">
    <text evidence="11">Belongs to the ApbE family.</text>
</comment>
<keyword evidence="8 11" id="KW-0460">Magnesium</keyword>
<evidence type="ECO:0000256" key="9">
    <source>
        <dbReference type="ARBA" id="ARBA00031306"/>
    </source>
</evidence>
<dbReference type="InterPro" id="IPR024932">
    <property type="entry name" value="ApbE"/>
</dbReference>
<dbReference type="PANTHER" id="PTHR30040">
    <property type="entry name" value="THIAMINE BIOSYNTHESIS LIPOPROTEIN APBE"/>
    <property type="match status" value="1"/>
</dbReference>
<dbReference type="EC" id="2.7.1.180" evidence="2 11"/>
<evidence type="ECO:0000256" key="8">
    <source>
        <dbReference type="ARBA" id="ARBA00022842"/>
    </source>
</evidence>
<accession>A0ABU5IGM2</accession>
<comment type="catalytic activity">
    <reaction evidence="10 11">
        <text>L-threonyl-[protein] + FAD = FMN-L-threonyl-[protein] + AMP + H(+)</text>
        <dbReference type="Rhea" id="RHEA:36847"/>
        <dbReference type="Rhea" id="RHEA-COMP:11060"/>
        <dbReference type="Rhea" id="RHEA-COMP:11061"/>
        <dbReference type="ChEBI" id="CHEBI:15378"/>
        <dbReference type="ChEBI" id="CHEBI:30013"/>
        <dbReference type="ChEBI" id="CHEBI:57692"/>
        <dbReference type="ChEBI" id="CHEBI:74257"/>
        <dbReference type="ChEBI" id="CHEBI:456215"/>
        <dbReference type="EC" id="2.7.1.180"/>
    </reaction>
</comment>
<evidence type="ECO:0000256" key="5">
    <source>
        <dbReference type="ARBA" id="ARBA00022679"/>
    </source>
</evidence>
<evidence type="ECO:0000256" key="3">
    <source>
        <dbReference type="ARBA" id="ARBA00016337"/>
    </source>
</evidence>
<evidence type="ECO:0000256" key="7">
    <source>
        <dbReference type="ARBA" id="ARBA00022827"/>
    </source>
</evidence>
<dbReference type="SUPFAM" id="SSF143631">
    <property type="entry name" value="ApbE-like"/>
    <property type="match status" value="1"/>
</dbReference>
<dbReference type="PANTHER" id="PTHR30040:SF2">
    <property type="entry name" value="FAD:PROTEIN FMN TRANSFERASE"/>
    <property type="match status" value="1"/>
</dbReference>
<sequence length="347" mass="37019">MPAPGLADPQRRRLALGAAALALGGCVAAWPRRAAALARHEDVRLRESRELMGTRVDIAAASPDAAQLRPALDAAFARMAALAAEMSHYEATSRVGAIALSAGLQPVPISKELLTVLEMGQLVARNSGGAFDMTVGTLGLWHFDAGHPQMPAPSHIYSHLASVGYSHLVVDRHRQMAYLPKRGMRLDLGGIAKLYILREGLNMLRGQGLQSALINGGGDVLAMSAPAAPPWRVGVRDPRQPQRLLGALEVRDGFVASSGDYERCFVRDGRRYHHVIDPKTGYPAQGPHGVTLVSHDLEAVNGLGAAAMVLGRDALPLIRRAGVEALIAHRDGELWTTAGMRGRLQAV</sequence>
<dbReference type="PIRSF" id="PIRSF006268">
    <property type="entry name" value="ApbE"/>
    <property type="match status" value="1"/>
</dbReference>